<feature type="domain" description="ABC transporter" evidence="5">
    <location>
        <begin position="4"/>
        <end position="229"/>
    </location>
</feature>
<evidence type="ECO:0000313" key="6">
    <source>
        <dbReference type="EMBL" id="MFD1586620.1"/>
    </source>
</evidence>
<dbReference type="PANTHER" id="PTHR43335:SF4">
    <property type="entry name" value="ABC TRANSPORTER, ATP-BINDING PROTEIN"/>
    <property type="match status" value="1"/>
</dbReference>
<keyword evidence="4 6" id="KW-0067">ATP-binding</keyword>
<evidence type="ECO:0000256" key="3">
    <source>
        <dbReference type="ARBA" id="ARBA00022741"/>
    </source>
</evidence>
<evidence type="ECO:0000313" key="7">
    <source>
        <dbReference type="Proteomes" id="UP001597119"/>
    </source>
</evidence>
<dbReference type="Gene3D" id="3.40.50.300">
    <property type="entry name" value="P-loop containing nucleotide triphosphate hydrolases"/>
    <property type="match status" value="1"/>
</dbReference>
<dbReference type="PROSITE" id="PS50893">
    <property type="entry name" value="ABC_TRANSPORTER_2"/>
    <property type="match status" value="1"/>
</dbReference>
<organism evidence="6 7">
    <name type="scientific">Halorientalis brevis</name>
    <dbReference type="NCBI Taxonomy" id="1126241"/>
    <lineage>
        <taxon>Archaea</taxon>
        <taxon>Methanobacteriati</taxon>
        <taxon>Methanobacteriota</taxon>
        <taxon>Stenosarchaea group</taxon>
        <taxon>Halobacteria</taxon>
        <taxon>Halobacteriales</taxon>
        <taxon>Haloarculaceae</taxon>
        <taxon>Halorientalis</taxon>
    </lineage>
</organism>
<accession>A0ABD6C8S8</accession>
<name>A0ABD6C8S8_9EURY</name>
<comment type="caution">
    <text evidence="6">The sequence shown here is derived from an EMBL/GenBank/DDBJ whole genome shotgun (WGS) entry which is preliminary data.</text>
</comment>
<dbReference type="AlphaFoldDB" id="A0ABD6C8S8"/>
<dbReference type="InterPro" id="IPR017871">
    <property type="entry name" value="ABC_transporter-like_CS"/>
</dbReference>
<dbReference type="PANTHER" id="PTHR43335">
    <property type="entry name" value="ABC TRANSPORTER, ATP-BINDING PROTEIN"/>
    <property type="match status" value="1"/>
</dbReference>
<dbReference type="EMBL" id="JBHUDJ010000002">
    <property type="protein sequence ID" value="MFD1586620.1"/>
    <property type="molecule type" value="Genomic_DNA"/>
</dbReference>
<keyword evidence="2" id="KW-0813">Transport</keyword>
<dbReference type="Proteomes" id="UP001597119">
    <property type="component" value="Unassembled WGS sequence"/>
</dbReference>
<evidence type="ECO:0000259" key="5">
    <source>
        <dbReference type="PROSITE" id="PS50893"/>
    </source>
</evidence>
<dbReference type="SMART" id="SM00382">
    <property type="entry name" value="AAA"/>
    <property type="match status" value="1"/>
</dbReference>
<keyword evidence="7" id="KW-1185">Reference proteome</keyword>
<dbReference type="Pfam" id="PF00005">
    <property type="entry name" value="ABC_tran"/>
    <property type="match status" value="1"/>
</dbReference>
<dbReference type="GO" id="GO:0005524">
    <property type="term" value="F:ATP binding"/>
    <property type="evidence" value="ECO:0007669"/>
    <property type="project" value="UniProtKB-KW"/>
</dbReference>
<dbReference type="InterPro" id="IPR003593">
    <property type="entry name" value="AAA+_ATPase"/>
</dbReference>
<reference evidence="6 7" key="1">
    <citation type="journal article" date="2019" name="Int. J. Syst. Evol. Microbiol.">
        <title>The Global Catalogue of Microorganisms (GCM) 10K type strain sequencing project: providing services to taxonomists for standard genome sequencing and annotation.</title>
        <authorList>
            <consortium name="The Broad Institute Genomics Platform"/>
            <consortium name="The Broad Institute Genome Sequencing Center for Infectious Disease"/>
            <person name="Wu L."/>
            <person name="Ma J."/>
        </authorList>
    </citation>
    <scope>NUCLEOTIDE SEQUENCE [LARGE SCALE GENOMIC DNA]</scope>
    <source>
        <strain evidence="6 7">CGMCC 1.12125</strain>
    </source>
</reference>
<comment type="similarity">
    <text evidence="1">Belongs to the ABC transporter superfamily.</text>
</comment>
<gene>
    <name evidence="6" type="ORF">ACFR9U_06470</name>
</gene>
<evidence type="ECO:0000256" key="4">
    <source>
        <dbReference type="ARBA" id="ARBA00022840"/>
    </source>
</evidence>
<evidence type="ECO:0000256" key="1">
    <source>
        <dbReference type="ARBA" id="ARBA00005417"/>
    </source>
</evidence>
<dbReference type="CDD" id="cd03230">
    <property type="entry name" value="ABC_DR_subfamily_A"/>
    <property type="match status" value="1"/>
</dbReference>
<dbReference type="InterPro" id="IPR003439">
    <property type="entry name" value="ABC_transporter-like_ATP-bd"/>
</dbReference>
<sequence>MAAIELDGVTKEFDAVTALRGVDLTVEEGEIFGFLGPNGAGKSTTIDVLLDFVRPTSGRATVLGHDAQAESAQVRARTGVLPEGFDVYDRLTARQHVEFVAESKDVAADVTGLLDRVGLADAADRTAGDYSKGMQQRLALAMALVGEPDLLILDEPTSGLDPNGAREMRELIRTERDRGATVFFSSHILGQVEAVCDRIAILEDGAVQTVDRVESLRADAGGGTQLHVTVESLPDGAVSAVRTLSGVSTVAPDRGAADPTVSIACADEAKLPALNALDQHGAPVLDFVTEEASLEDLFVEYTSGNTAQPVSGEGRA</sequence>
<dbReference type="PROSITE" id="PS00211">
    <property type="entry name" value="ABC_TRANSPORTER_1"/>
    <property type="match status" value="1"/>
</dbReference>
<evidence type="ECO:0000256" key="2">
    <source>
        <dbReference type="ARBA" id="ARBA00022448"/>
    </source>
</evidence>
<protein>
    <submittedName>
        <fullName evidence="6">ATP-binding cassette domain-containing protein</fullName>
    </submittedName>
</protein>
<dbReference type="RefSeq" id="WP_247379334.1">
    <property type="nucleotide sequence ID" value="NZ_JALLGV010000007.1"/>
</dbReference>
<dbReference type="InterPro" id="IPR027417">
    <property type="entry name" value="P-loop_NTPase"/>
</dbReference>
<proteinExistence type="inferred from homology"/>
<keyword evidence="3" id="KW-0547">Nucleotide-binding</keyword>
<dbReference type="SUPFAM" id="SSF52540">
    <property type="entry name" value="P-loop containing nucleoside triphosphate hydrolases"/>
    <property type="match status" value="1"/>
</dbReference>